<evidence type="ECO:0000313" key="18">
    <source>
        <dbReference type="Proteomes" id="UP000236919"/>
    </source>
</evidence>
<name>A0A2S4MPI6_9HYPH</name>
<dbReference type="GO" id="GO:0020037">
    <property type="term" value="F:heme binding"/>
    <property type="evidence" value="ECO:0007669"/>
    <property type="project" value="InterPro"/>
</dbReference>
<comment type="caution">
    <text evidence="17">The sequence shown here is derived from an EMBL/GenBank/DDBJ whole genome shotgun (WGS) entry which is preliminary data.</text>
</comment>
<feature type="domain" description="Cytochrome c" evidence="16">
    <location>
        <begin position="52"/>
        <end position="250"/>
    </location>
</feature>
<dbReference type="GO" id="GO:0009055">
    <property type="term" value="F:electron transfer activity"/>
    <property type="evidence" value="ECO:0007669"/>
    <property type="project" value="InterPro"/>
</dbReference>
<feature type="binding site" description="covalent" evidence="13">
    <location>
        <position position="68"/>
    </location>
    <ligand>
        <name>heme c</name>
        <dbReference type="ChEBI" id="CHEBI:61717"/>
    </ligand>
</feature>
<keyword evidence="7 14" id="KW-0812">Transmembrane</keyword>
<dbReference type="AlphaFoldDB" id="A0A2S4MPI6"/>
<evidence type="ECO:0000256" key="11">
    <source>
        <dbReference type="ARBA" id="ARBA00023004"/>
    </source>
</evidence>
<evidence type="ECO:0000256" key="5">
    <source>
        <dbReference type="ARBA" id="ARBA00022617"/>
    </source>
</evidence>
<keyword evidence="5 13" id="KW-0349">Heme</keyword>
<evidence type="ECO:0000259" key="16">
    <source>
        <dbReference type="PROSITE" id="PS51007"/>
    </source>
</evidence>
<evidence type="ECO:0000313" key="17">
    <source>
        <dbReference type="EMBL" id="POR56672.1"/>
    </source>
</evidence>
<dbReference type="SUPFAM" id="SSF46626">
    <property type="entry name" value="Cytochrome c"/>
    <property type="match status" value="1"/>
</dbReference>
<feature type="transmembrane region" description="Helical" evidence="14">
    <location>
        <begin position="260"/>
        <end position="277"/>
    </location>
</feature>
<evidence type="ECO:0000256" key="8">
    <source>
        <dbReference type="ARBA" id="ARBA00022723"/>
    </source>
</evidence>
<accession>A0A2S4MPI6</accession>
<feature type="binding site" description="covalent" evidence="13">
    <location>
        <position position="69"/>
    </location>
    <ligand>
        <name>heme c</name>
        <dbReference type="ChEBI" id="CHEBI:61717"/>
    </ligand>
</feature>
<keyword evidence="9" id="KW-0249">Electron transport</keyword>
<comment type="similarity">
    <text evidence="2">Belongs to the cytochrome c family.</text>
</comment>
<dbReference type="PANTHER" id="PTHR10266">
    <property type="entry name" value="CYTOCHROME C1"/>
    <property type="match status" value="1"/>
</dbReference>
<evidence type="ECO:0000256" key="10">
    <source>
        <dbReference type="ARBA" id="ARBA00022989"/>
    </source>
</evidence>
<gene>
    <name evidence="17" type="ORF">CYD53_101193</name>
</gene>
<keyword evidence="11 13" id="KW-0408">Iron</keyword>
<evidence type="ECO:0000256" key="7">
    <source>
        <dbReference type="ARBA" id="ARBA00022692"/>
    </source>
</evidence>
<dbReference type="GO" id="GO:0016020">
    <property type="term" value="C:membrane"/>
    <property type="evidence" value="ECO:0007669"/>
    <property type="project" value="UniProtKB-SubCell"/>
</dbReference>
<keyword evidence="10 14" id="KW-1133">Transmembrane helix</keyword>
<feature type="binding site" description="covalent" evidence="13">
    <location>
        <position position="65"/>
    </location>
    <ligand>
        <name>heme c</name>
        <dbReference type="ChEBI" id="CHEBI:61717"/>
    </ligand>
</feature>
<dbReference type="OrthoDB" id="9808471at2"/>
<evidence type="ECO:0000256" key="3">
    <source>
        <dbReference type="ARBA" id="ARBA00016165"/>
    </source>
</evidence>
<dbReference type="PRINTS" id="PR00603">
    <property type="entry name" value="CYTOCHROMEC1"/>
</dbReference>
<reference evidence="17 18" key="1">
    <citation type="submission" date="2018-01" db="EMBL/GenBank/DDBJ databases">
        <title>Genomic Encyclopedia of Type Strains, Phase III (KMG-III): the genomes of soil and plant-associated and newly described type strains.</title>
        <authorList>
            <person name="Whitman W."/>
        </authorList>
    </citation>
    <scope>NUCLEOTIDE SEQUENCE [LARGE SCALE GENOMIC DNA]</scope>
    <source>
        <strain evidence="17 18">1131</strain>
    </source>
</reference>
<dbReference type="InterPro" id="IPR021157">
    <property type="entry name" value="Cyt_c1_TM_anchor_C"/>
</dbReference>
<keyword evidence="18" id="KW-1185">Reference proteome</keyword>
<feature type="signal peptide" evidence="15">
    <location>
        <begin position="1"/>
        <end position="28"/>
    </location>
</feature>
<dbReference type="Gene3D" id="1.20.5.100">
    <property type="entry name" value="Cytochrome c1, transmembrane anchor, C-terminal"/>
    <property type="match status" value="1"/>
</dbReference>
<sequence length="293" mass="32255">MTTTSFRLALAGLAAGLSLSLTVPPALAAEGRVEPPAQSWSFSGPFGKFDRAQLQRGYKVYKEVCSSCHSATLVRFRNLAQPGGPEFSRGQVTALAATFQVKDGPNDQGEMFDRPGRAADAFPSPFPNEQAARAANGGAYPLDFSVLAKARTYERGFPRFIFDIFTQYQEQGPDYIHALLTGYKDAPQGFPPLLPGQNYNEYMPGHLIAMPKPISDGQVEYPKGADGKSPVPETVDQYAKDIAAFMVWMAEPHLEERKRIGLFWISLMVILAGLLYYTKKKVWARMPDGSPLH</sequence>
<evidence type="ECO:0000256" key="1">
    <source>
        <dbReference type="ARBA" id="ARBA00004370"/>
    </source>
</evidence>
<proteinExistence type="inferred from homology"/>
<dbReference type="InterPro" id="IPR009056">
    <property type="entry name" value="Cyt_c-like_dom"/>
</dbReference>
<dbReference type="EMBL" id="PQFZ01000001">
    <property type="protein sequence ID" value="POR56672.1"/>
    <property type="molecule type" value="Genomic_DNA"/>
</dbReference>
<dbReference type="PROSITE" id="PS51007">
    <property type="entry name" value="CYTC"/>
    <property type="match status" value="1"/>
</dbReference>
<keyword evidence="8 13" id="KW-0479">Metal-binding</keyword>
<keyword evidence="12 14" id="KW-0472">Membrane</keyword>
<dbReference type="InterPro" id="IPR002326">
    <property type="entry name" value="Cyt_c1"/>
</dbReference>
<keyword evidence="6" id="KW-0679">Respiratory chain</keyword>
<keyword evidence="15" id="KW-0732">Signal</keyword>
<dbReference type="SUPFAM" id="SSF81496">
    <property type="entry name" value="Cytochrome c1 subunit of cytochrome bc1 complex (Ubiquinol-cytochrome c reductase), transmembrane anchor"/>
    <property type="match status" value="1"/>
</dbReference>
<dbReference type="InterPro" id="IPR036909">
    <property type="entry name" value="Cyt_c-like_dom_sf"/>
</dbReference>
<comment type="cofactor">
    <cofactor evidence="13">
        <name>heme c</name>
        <dbReference type="ChEBI" id="CHEBI:61717"/>
    </cofactor>
    <text evidence="13">Binds 1 heme c group covalently per subunit.</text>
</comment>
<dbReference type="PANTHER" id="PTHR10266:SF3">
    <property type="entry name" value="CYTOCHROME C1, HEME PROTEIN, MITOCHONDRIAL"/>
    <property type="match status" value="1"/>
</dbReference>
<dbReference type="Proteomes" id="UP000236919">
    <property type="component" value="Unassembled WGS sequence"/>
</dbReference>
<evidence type="ECO:0000256" key="4">
    <source>
        <dbReference type="ARBA" id="ARBA00022448"/>
    </source>
</evidence>
<evidence type="ECO:0000256" key="14">
    <source>
        <dbReference type="SAM" id="Phobius"/>
    </source>
</evidence>
<dbReference type="Gene3D" id="1.10.760.10">
    <property type="entry name" value="Cytochrome c-like domain"/>
    <property type="match status" value="1"/>
</dbReference>
<comment type="subcellular location">
    <subcellularLocation>
        <location evidence="1">Membrane</location>
    </subcellularLocation>
</comment>
<protein>
    <recommendedName>
        <fullName evidence="3">Cytochrome c1</fullName>
    </recommendedName>
</protein>
<evidence type="ECO:0000256" key="12">
    <source>
        <dbReference type="ARBA" id="ARBA00023136"/>
    </source>
</evidence>
<evidence type="ECO:0000256" key="6">
    <source>
        <dbReference type="ARBA" id="ARBA00022660"/>
    </source>
</evidence>
<feature type="chain" id="PRO_5015603693" description="Cytochrome c1" evidence="15">
    <location>
        <begin position="29"/>
        <end position="293"/>
    </location>
</feature>
<dbReference type="GO" id="GO:0046872">
    <property type="term" value="F:metal ion binding"/>
    <property type="evidence" value="ECO:0007669"/>
    <property type="project" value="UniProtKB-KW"/>
</dbReference>
<organism evidence="17 18">
    <name type="scientific">Bosea psychrotolerans</name>
    <dbReference type="NCBI Taxonomy" id="1871628"/>
    <lineage>
        <taxon>Bacteria</taxon>
        <taxon>Pseudomonadati</taxon>
        <taxon>Pseudomonadota</taxon>
        <taxon>Alphaproteobacteria</taxon>
        <taxon>Hyphomicrobiales</taxon>
        <taxon>Boseaceae</taxon>
        <taxon>Bosea</taxon>
    </lineage>
</organism>
<evidence type="ECO:0000256" key="2">
    <source>
        <dbReference type="ARBA" id="ARBA00006488"/>
    </source>
</evidence>
<dbReference type="RefSeq" id="WP_103716270.1">
    <property type="nucleotide sequence ID" value="NZ_PQFZ01000001.1"/>
</dbReference>
<keyword evidence="4" id="KW-0813">Transport</keyword>
<evidence type="ECO:0000256" key="9">
    <source>
        <dbReference type="ARBA" id="ARBA00022982"/>
    </source>
</evidence>
<evidence type="ECO:0000256" key="13">
    <source>
        <dbReference type="PIRSR" id="PIRSR602326-1"/>
    </source>
</evidence>
<feature type="binding site" description="covalent" evidence="13">
    <location>
        <position position="210"/>
    </location>
    <ligand>
        <name>heme c</name>
        <dbReference type="ChEBI" id="CHEBI:61717"/>
    </ligand>
</feature>
<evidence type="ECO:0000256" key="15">
    <source>
        <dbReference type="SAM" id="SignalP"/>
    </source>
</evidence>
<dbReference type="Pfam" id="PF02167">
    <property type="entry name" value="Cytochrom_C1"/>
    <property type="match status" value="1"/>
</dbReference>